<evidence type="ECO:0000256" key="1">
    <source>
        <dbReference type="ARBA" id="ARBA00000427"/>
    </source>
</evidence>
<proteinExistence type="inferred from homology"/>
<gene>
    <name evidence="6" type="ORF">F4Y42_11000</name>
</gene>
<dbReference type="CDD" id="cd15482">
    <property type="entry name" value="Sialidase_non-viral"/>
    <property type="match status" value="1"/>
</dbReference>
<dbReference type="GO" id="GO:0004308">
    <property type="term" value="F:exo-alpha-sialidase activity"/>
    <property type="evidence" value="ECO:0007669"/>
    <property type="project" value="UniProtKB-EC"/>
</dbReference>
<dbReference type="SUPFAM" id="SSF50939">
    <property type="entry name" value="Sialidases"/>
    <property type="match status" value="1"/>
</dbReference>
<dbReference type="GO" id="GO:0016020">
    <property type="term" value="C:membrane"/>
    <property type="evidence" value="ECO:0007669"/>
    <property type="project" value="TreeGrafter"/>
</dbReference>
<dbReference type="GO" id="GO:0005737">
    <property type="term" value="C:cytoplasm"/>
    <property type="evidence" value="ECO:0007669"/>
    <property type="project" value="TreeGrafter"/>
</dbReference>
<feature type="domain" description="Sialidase" evidence="5">
    <location>
        <begin position="87"/>
        <end position="264"/>
    </location>
</feature>
<feature type="region of interest" description="Disordered" evidence="4">
    <location>
        <begin position="34"/>
        <end position="77"/>
    </location>
</feature>
<name>A0A6B0YVC6_9CHLR</name>
<comment type="catalytic activity">
    <reaction evidence="1">
        <text>Hydrolysis of alpha-(2-&gt;3)-, alpha-(2-&gt;6)-, alpha-(2-&gt;8)- glycosidic linkages of terminal sialic acid residues in oligosaccharides, glycoproteins, glycolipids, colominic acid and synthetic substrates.</text>
        <dbReference type="EC" id="3.2.1.18"/>
    </reaction>
</comment>
<dbReference type="Pfam" id="PF13088">
    <property type="entry name" value="BNR_2"/>
    <property type="match status" value="1"/>
</dbReference>
<dbReference type="GO" id="GO:0009313">
    <property type="term" value="P:oligosaccharide catabolic process"/>
    <property type="evidence" value="ECO:0007669"/>
    <property type="project" value="TreeGrafter"/>
</dbReference>
<evidence type="ECO:0000313" key="6">
    <source>
        <dbReference type="EMBL" id="MXY93959.1"/>
    </source>
</evidence>
<dbReference type="PANTHER" id="PTHR10628:SF30">
    <property type="entry name" value="EXO-ALPHA-SIALIDASE"/>
    <property type="match status" value="1"/>
</dbReference>
<evidence type="ECO:0000256" key="2">
    <source>
        <dbReference type="ARBA" id="ARBA00009348"/>
    </source>
</evidence>
<comment type="caution">
    <text evidence="6">The sequence shown here is derived from an EMBL/GenBank/DDBJ whole genome shotgun (WGS) entry which is preliminary data.</text>
</comment>
<evidence type="ECO:0000256" key="3">
    <source>
        <dbReference type="ARBA" id="ARBA00012733"/>
    </source>
</evidence>
<accession>A0A6B0YVC6</accession>
<dbReference type="InterPro" id="IPR026856">
    <property type="entry name" value="Sialidase_fam"/>
</dbReference>
<evidence type="ECO:0000259" key="5">
    <source>
        <dbReference type="Pfam" id="PF13088"/>
    </source>
</evidence>
<reference evidence="6" key="1">
    <citation type="submission" date="2019-09" db="EMBL/GenBank/DDBJ databases">
        <title>Characterisation of the sponge microbiome using genome-centric metagenomics.</title>
        <authorList>
            <person name="Engelberts J.P."/>
            <person name="Robbins S.J."/>
            <person name="De Goeij J.M."/>
            <person name="Aranda M."/>
            <person name="Bell S.C."/>
            <person name="Webster N.S."/>
        </authorList>
    </citation>
    <scope>NUCLEOTIDE SEQUENCE</scope>
    <source>
        <strain evidence="6">SB0664_bin_27</strain>
    </source>
</reference>
<dbReference type="GO" id="GO:0006689">
    <property type="term" value="P:ganglioside catabolic process"/>
    <property type="evidence" value="ECO:0007669"/>
    <property type="project" value="TreeGrafter"/>
</dbReference>
<organism evidence="6">
    <name type="scientific">Caldilineaceae bacterium SB0664_bin_27</name>
    <dbReference type="NCBI Taxonomy" id="2605260"/>
    <lineage>
        <taxon>Bacteria</taxon>
        <taxon>Bacillati</taxon>
        <taxon>Chloroflexota</taxon>
        <taxon>Caldilineae</taxon>
        <taxon>Caldilineales</taxon>
        <taxon>Caldilineaceae</taxon>
    </lineage>
</organism>
<dbReference type="InterPro" id="IPR011040">
    <property type="entry name" value="Sialidase"/>
</dbReference>
<dbReference type="EMBL" id="VXRG01000091">
    <property type="protein sequence ID" value="MXY93959.1"/>
    <property type="molecule type" value="Genomic_DNA"/>
</dbReference>
<dbReference type="InterPro" id="IPR036278">
    <property type="entry name" value="Sialidase_sf"/>
</dbReference>
<dbReference type="Gene3D" id="2.120.10.10">
    <property type="match status" value="1"/>
</dbReference>
<sequence length="615" mass="69083">MMRRRRSLTARRSCWKNWSGQSGHLLSCAAREPLQPTPIGRQPSPHSSADGLLPSRRRASRLPAASTTQKVHRPERKGAVVHIHPRSVASKVFDVWRSPGRFTKNPDIIELPSGRLMLIYSDTDSHWSQVNQVLTLLASDDGGHTWFKHREIDQANLQDGDERLVTPRLSRLNDGRLVVIIDHDDHGHFHEDQPPGNWLYWSEDDGDTWTDAQKPHIMGFEPDRILDLPDGRLGVVSHIMRGETQEFAVILSCSEDGGETWYEAATVAHDGYHRVCEGAIVLLDNPEATGGQELACIMRENHHAGIPSFVTFSTDSGRTWSPRQMCPFALDRPYAKQLPDGRIFVSGRHVNGPLGTYGWCGDIKAEAGTYQIGGPRRKYQASLKDIALVIDNLPGHEARYCLLPPESARSDIHMDALVKVEGRPGQSAAFMSISKLGVVVNIAADGIWSRQGADFRHSVDMTEYHAITIRHHRGLLRIQVDGETVINQCIFREEKPIGDSRRTGPLSGYTQFGQPGTGGRSFWRYFSYRVQNPTLEDFAWEWGEESGTFPDDYQRSRMIQIHGNHPEQVPAPDHGYSSWLMREDGTIMWVDYTNYGDPAGSSHLVGVFINPEDID</sequence>
<dbReference type="PANTHER" id="PTHR10628">
    <property type="entry name" value="SIALIDASE"/>
    <property type="match status" value="1"/>
</dbReference>
<dbReference type="EC" id="3.2.1.18" evidence="3"/>
<dbReference type="AlphaFoldDB" id="A0A6B0YVC6"/>
<evidence type="ECO:0000256" key="4">
    <source>
        <dbReference type="SAM" id="MobiDB-lite"/>
    </source>
</evidence>
<comment type="similarity">
    <text evidence="2">Belongs to the glycosyl hydrolase 33 family.</text>
</comment>
<protein>
    <recommendedName>
        <fullName evidence="3">exo-alpha-sialidase</fullName>
        <ecNumber evidence="3">3.2.1.18</ecNumber>
    </recommendedName>
</protein>